<dbReference type="PROSITE" id="PS51420">
    <property type="entry name" value="RHO"/>
    <property type="match status" value="1"/>
</dbReference>
<dbReference type="InterPro" id="IPR001806">
    <property type="entry name" value="Small_GTPase"/>
</dbReference>
<gene>
    <name evidence="10" type="ORF">BU23DRAFT_487770</name>
</gene>
<feature type="region of interest" description="Disordered" evidence="9">
    <location>
        <begin position="240"/>
        <end position="280"/>
    </location>
</feature>
<dbReference type="GO" id="GO:0005525">
    <property type="term" value="F:GTP binding"/>
    <property type="evidence" value="ECO:0007669"/>
    <property type="project" value="UniProtKB-KW"/>
</dbReference>
<dbReference type="NCBIfam" id="TIGR00231">
    <property type="entry name" value="small_GTP"/>
    <property type="match status" value="1"/>
</dbReference>
<evidence type="ECO:0000256" key="2">
    <source>
        <dbReference type="ARBA" id="ARBA00010142"/>
    </source>
</evidence>
<keyword evidence="6" id="KW-0472">Membrane</keyword>
<evidence type="ECO:0000256" key="5">
    <source>
        <dbReference type="ARBA" id="ARBA00023134"/>
    </source>
</evidence>
<keyword evidence="3" id="KW-0488">Methylation</keyword>
<dbReference type="PROSITE" id="PS51421">
    <property type="entry name" value="RAS"/>
    <property type="match status" value="1"/>
</dbReference>
<evidence type="ECO:0000256" key="9">
    <source>
        <dbReference type="SAM" id="MobiDB-lite"/>
    </source>
</evidence>
<keyword evidence="5" id="KW-0342">GTP-binding</keyword>
<keyword evidence="8" id="KW-0636">Prenylation</keyword>
<dbReference type="OrthoDB" id="8830751at2759"/>
<dbReference type="GO" id="GO:0003924">
    <property type="term" value="F:GTPase activity"/>
    <property type="evidence" value="ECO:0007669"/>
    <property type="project" value="InterPro"/>
</dbReference>
<sequence length="280" mass="31045">MSTTTVPSQNYDYLRRKHSTKAATSSVTPIRKPVRTPSERNSNGTVSSYATTATRDTTITEPPTYSKKLVVVGDGGCGKTCLLISYSTGNFPEKYVPTVFENYITHTPHPPTGKMVELALWDTAGQEEYDRLRPLSYPETDIIFVCFAIDCPNSLENVMDKWYPEVLHFCPTTPLMLLGLKSDLRNKRSCIELLKTQGLTPVTPEQGRAVAEKMGAVYMECSSKEQDGVEDIFDRAVTEAVGDEWQEPKPATPAPGAPRADPRFPTGGKKTKKREKCTIL</sequence>
<dbReference type="GO" id="GO:0016020">
    <property type="term" value="C:membrane"/>
    <property type="evidence" value="ECO:0007669"/>
    <property type="project" value="UniProtKB-SubCell"/>
</dbReference>
<comment type="subcellular location">
    <subcellularLocation>
        <location evidence="1">Membrane</location>
    </subcellularLocation>
</comment>
<organism evidence="10 11">
    <name type="scientific">Bimuria novae-zelandiae CBS 107.79</name>
    <dbReference type="NCBI Taxonomy" id="1447943"/>
    <lineage>
        <taxon>Eukaryota</taxon>
        <taxon>Fungi</taxon>
        <taxon>Dikarya</taxon>
        <taxon>Ascomycota</taxon>
        <taxon>Pezizomycotina</taxon>
        <taxon>Dothideomycetes</taxon>
        <taxon>Pleosporomycetidae</taxon>
        <taxon>Pleosporales</taxon>
        <taxon>Massarineae</taxon>
        <taxon>Didymosphaeriaceae</taxon>
        <taxon>Bimuria</taxon>
    </lineage>
</organism>
<dbReference type="Proteomes" id="UP000800036">
    <property type="component" value="Unassembled WGS sequence"/>
</dbReference>
<evidence type="ECO:0000256" key="6">
    <source>
        <dbReference type="ARBA" id="ARBA00023136"/>
    </source>
</evidence>
<dbReference type="FunFam" id="3.40.50.300:FF:000678">
    <property type="entry name" value="Rho GTPase Rho4"/>
    <property type="match status" value="1"/>
</dbReference>
<feature type="region of interest" description="Disordered" evidence="9">
    <location>
        <begin position="18"/>
        <end position="58"/>
    </location>
</feature>
<evidence type="ECO:0000256" key="7">
    <source>
        <dbReference type="ARBA" id="ARBA00023288"/>
    </source>
</evidence>
<evidence type="ECO:0000313" key="10">
    <source>
        <dbReference type="EMBL" id="KAF1966010.1"/>
    </source>
</evidence>
<dbReference type="Gene3D" id="3.40.50.300">
    <property type="entry name" value="P-loop containing nucleotide triphosphate hydrolases"/>
    <property type="match status" value="1"/>
</dbReference>
<keyword evidence="11" id="KW-1185">Reference proteome</keyword>
<evidence type="ECO:0000256" key="3">
    <source>
        <dbReference type="ARBA" id="ARBA00022481"/>
    </source>
</evidence>
<proteinExistence type="inferred from homology"/>
<evidence type="ECO:0000256" key="1">
    <source>
        <dbReference type="ARBA" id="ARBA00004370"/>
    </source>
</evidence>
<dbReference type="SMART" id="SM00175">
    <property type="entry name" value="RAB"/>
    <property type="match status" value="1"/>
</dbReference>
<dbReference type="PRINTS" id="PR00449">
    <property type="entry name" value="RASTRNSFRMNG"/>
</dbReference>
<dbReference type="SUPFAM" id="SSF52540">
    <property type="entry name" value="P-loop containing nucleoside triphosphate hydrolases"/>
    <property type="match status" value="1"/>
</dbReference>
<comment type="similarity">
    <text evidence="2">Belongs to the small GTPase superfamily. Rho family.</text>
</comment>
<dbReference type="Pfam" id="PF00071">
    <property type="entry name" value="Ras"/>
    <property type="match status" value="1"/>
</dbReference>
<evidence type="ECO:0000256" key="8">
    <source>
        <dbReference type="ARBA" id="ARBA00023289"/>
    </source>
</evidence>
<dbReference type="PANTHER" id="PTHR24072">
    <property type="entry name" value="RHO FAMILY GTPASE"/>
    <property type="match status" value="1"/>
</dbReference>
<dbReference type="SMART" id="SM00174">
    <property type="entry name" value="RHO"/>
    <property type="match status" value="1"/>
</dbReference>
<dbReference type="InterPro" id="IPR005225">
    <property type="entry name" value="Small_GTP-bd"/>
</dbReference>
<keyword evidence="7" id="KW-0449">Lipoprotein</keyword>
<feature type="compositionally biased region" description="Basic residues" evidence="9">
    <location>
        <begin position="269"/>
        <end position="280"/>
    </location>
</feature>
<evidence type="ECO:0000256" key="4">
    <source>
        <dbReference type="ARBA" id="ARBA00022741"/>
    </source>
</evidence>
<protein>
    <submittedName>
        <fullName evidence="10">GTP-binding protein-like protein rho4</fullName>
    </submittedName>
</protein>
<dbReference type="InterPro" id="IPR003578">
    <property type="entry name" value="Small_GTPase_Rho"/>
</dbReference>
<dbReference type="SMART" id="SM00176">
    <property type="entry name" value="RAN"/>
    <property type="match status" value="1"/>
</dbReference>
<dbReference type="EMBL" id="ML976752">
    <property type="protein sequence ID" value="KAF1966010.1"/>
    <property type="molecule type" value="Genomic_DNA"/>
</dbReference>
<keyword evidence="4" id="KW-0547">Nucleotide-binding</keyword>
<evidence type="ECO:0000313" key="11">
    <source>
        <dbReference type="Proteomes" id="UP000800036"/>
    </source>
</evidence>
<dbReference type="InterPro" id="IPR027417">
    <property type="entry name" value="P-loop_NTPase"/>
</dbReference>
<dbReference type="GO" id="GO:0007264">
    <property type="term" value="P:small GTPase-mediated signal transduction"/>
    <property type="evidence" value="ECO:0007669"/>
    <property type="project" value="InterPro"/>
</dbReference>
<dbReference type="GO" id="GO:0032506">
    <property type="term" value="P:cytokinetic process"/>
    <property type="evidence" value="ECO:0007669"/>
    <property type="project" value="UniProtKB-ARBA"/>
</dbReference>
<dbReference type="AlphaFoldDB" id="A0A6A5UNP9"/>
<name>A0A6A5UNP9_9PLEO</name>
<feature type="compositionally biased region" description="Polar residues" evidence="9">
    <location>
        <begin position="39"/>
        <end position="49"/>
    </location>
</feature>
<dbReference type="SMART" id="SM00173">
    <property type="entry name" value="RAS"/>
    <property type="match status" value="1"/>
</dbReference>
<dbReference type="PROSITE" id="PS51419">
    <property type="entry name" value="RAB"/>
    <property type="match status" value="1"/>
</dbReference>
<reference evidence="10" key="1">
    <citation type="journal article" date="2020" name="Stud. Mycol.">
        <title>101 Dothideomycetes genomes: a test case for predicting lifestyles and emergence of pathogens.</title>
        <authorList>
            <person name="Haridas S."/>
            <person name="Albert R."/>
            <person name="Binder M."/>
            <person name="Bloem J."/>
            <person name="Labutti K."/>
            <person name="Salamov A."/>
            <person name="Andreopoulos B."/>
            <person name="Baker S."/>
            <person name="Barry K."/>
            <person name="Bills G."/>
            <person name="Bluhm B."/>
            <person name="Cannon C."/>
            <person name="Castanera R."/>
            <person name="Culley D."/>
            <person name="Daum C."/>
            <person name="Ezra D."/>
            <person name="Gonzalez J."/>
            <person name="Henrissat B."/>
            <person name="Kuo A."/>
            <person name="Liang C."/>
            <person name="Lipzen A."/>
            <person name="Lutzoni F."/>
            <person name="Magnuson J."/>
            <person name="Mondo S."/>
            <person name="Nolan M."/>
            <person name="Ohm R."/>
            <person name="Pangilinan J."/>
            <person name="Park H.-J."/>
            <person name="Ramirez L."/>
            <person name="Alfaro M."/>
            <person name="Sun H."/>
            <person name="Tritt A."/>
            <person name="Yoshinaga Y."/>
            <person name="Zwiers L.-H."/>
            <person name="Turgeon B."/>
            <person name="Goodwin S."/>
            <person name="Spatafora J."/>
            <person name="Crous P."/>
            <person name="Grigoriev I."/>
        </authorList>
    </citation>
    <scope>NUCLEOTIDE SEQUENCE</scope>
    <source>
        <strain evidence="10">CBS 107.79</strain>
    </source>
</reference>
<accession>A0A6A5UNP9</accession>